<feature type="domain" description="Reverse transcriptase" evidence="1">
    <location>
        <begin position="224"/>
        <end position="513"/>
    </location>
</feature>
<dbReference type="PANTHER" id="PTHR33642:SF4">
    <property type="entry name" value="COX1_OXI3 INTRON 1 PROTEIN-RELATED"/>
    <property type="match status" value="1"/>
</dbReference>
<dbReference type="InterPro" id="IPR000477">
    <property type="entry name" value="RT_dom"/>
</dbReference>
<dbReference type="Pfam" id="PF01348">
    <property type="entry name" value="Intron_maturas2"/>
    <property type="match status" value="1"/>
</dbReference>
<dbReference type="AlphaFoldDB" id="A0A6M9TT63"/>
<accession>A0A6M9TT63</accession>
<sequence>MPSTAVFASLNETCYKTLSRHGSGNGAVLSRNESKLSEGGHHKNCLQVMSSMDKFMNLTHSHTVPPRTLALLLLTGIVGMGILPESATYLYAAFLGNASQATLAINGLQGPNLLDSGRSGTLALPDGRKAQGKRSLVVSLKTEGEKVNSSSNDAIIIPHGCDKLLDLLHAPSDTERRSKLIHYIADLNTLVLAYEMIKSKPGNMTRGVNRETLDGISLTFLHKISRELLSGTYKFTPARRIYIPKPGKTEKRPLTIASSCDKVVQKAMEIVLNTIYDPMFLPTSHGFRPKKSTHTALSLIDIQFKGAAWFIEADITKCFDSINLASSKLNNKLMHILSREIKCQKTLALIKSSLKAGHVEMGGLAQKAIIGTPQGSVLSPLLCNIYLHELDKYMTQLSNKLDKGIKRRQNPDYTRLRLAISKADNLEEKKILRQELRKIRAANLMDSDFIRVRYVRYADDFLISVIGPHSLATEIKDKVSQFLEDELNLRMSEAKTSITPATRKKAFFLGTYIQWRQPVDKKVVMTKKGKPSRITARIALLAPIDKLIDKLVARQFLKWNSNGTTLRAKGLNRMVNFDHADIIAYYNAVIRGILTYYSFADNRSSLGIIVRYLHMSCARTIALKYKLRFMSKAYKKFGSLLTCPYKGVGLFKPNTLTRIR</sequence>
<dbReference type="GO" id="GO:0003964">
    <property type="term" value="F:RNA-directed DNA polymerase activity"/>
    <property type="evidence" value="ECO:0007669"/>
    <property type="project" value="UniProtKB-KW"/>
</dbReference>
<reference evidence="2" key="1">
    <citation type="journal article" date="2020" name="Genes (Basel)">
        <title>Phylogenetic Analysis and Substitution Rate Estimation of Colonial Volvocine Algae Based on Mitochondrial Genomes.</title>
        <authorList>
            <person name="Hu Y."/>
            <person name="Xing W."/>
            <person name="Hu Z."/>
            <person name="Liu G."/>
        </authorList>
    </citation>
    <scope>NUCLEOTIDE SEQUENCE</scope>
</reference>
<dbReference type="InterPro" id="IPR043502">
    <property type="entry name" value="DNA/RNA_pol_sf"/>
</dbReference>
<keyword evidence="2" id="KW-0548">Nucleotidyltransferase</keyword>
<dbReference type="Pfam" id="PF00078">
    <property type="entry name" value="RVT_1"/>
    <property type="match status" value="1"/>
</dbReference>
<dbReference type="EMBL" id="MH161346">
    <property type="protein sequence ID" value="QKN19303.1"/>
    <property type="molecule type" value="Genomic_DNA"/>
</dbReference>
<dbReference type="SUPFAM" id="SSF56672">
    <property type="entry name" value="DNA/RNA polymerases"/>
    <property type="match status" value="1"/>
</dbReference>
<dbReference type="PANTHER" id="PTHR33642">
    <property type="entry name" value="COX1/OXI3 INTRON 1 PROTEIN-RELATED"/>
    <property type="match status" value="1"/>
</dbReference>
<dbReference type="GO" id="GO:0005739">
    <property type="term" value="C:mitochondrion"/>
    <property type="evidence" value="ECO:0007669"/>
    <property type="project" value="TreeGrafter"/>
</dbReference>
<dbReference type="PROSITE" id="PS50878">
    <property type="entry name" value="RT_POL"/>
    <property type="match status" value="1"/>
</dbReference>
<dbReference type="CDD" id="cd01651">
    <property type="entry name" value="RT_G2_intron"/>
    <property type="match status" value="1"/>
</dbReference>
<geneLocation type="mitochondrion" evidence="2"/>
<keyword evidence="2" id="KW-0496">Mitochondrion</keyword>
<proteinExistence type="predicted"/>
<dbReference type="InterPro" id="IPR024937">
    <property type="entry name" value="Domain_X"/>
</dbReference>
<organism evidence="2">
    <name type="scientific">Eudorina elegans</name>
    <dbReference type="NCBI Taxonomy" id="47282"/>
    <lineage>
        <taxon>Eukaryota</taxon>
        <taxon>Viridiplantae</taxon>
        <taxon>Chlorophyta</taxon>
        <taxon>core chlorophytes</taxon>
        <taxon>Chlorophyceae</taxon>
        <taxon>CS clade</taxon>
        <taxon>Chlamydomonadales</taxon>
        <taxon>Volvocaceae</taxon>
        <taxon>Eudorina</taxon>
    </lineage>
</organism>
<evidence type="ECO:0000259" key="1">
    <source>
        <dbReference type="PROSITE" id="PS50878"/>
    </source>
</evidence>
<evidence type="ECO:0000313" key="2">
    <source>
        <dbReference type="EMBL" id="QKN19303.1"/>
    </source>
</evidence>
<gene>
    <name evidence="2" type="primary">orf660</name>
</gene>
<dbReference type="GO" id="GO:0006315">
    <property type="term" value="P:homing of group II introns"/>
    <property type="evidence" value="ECO:0007669"/>
    <property type="project" value="TreeGrafter"/>
</dbReference>
<keyword evidence="2" id="KW-0808">Transferase</keyword>
<dbReference type="GO" id="GO:0090615">
    <property type="term" value="P:mitochondrial mRNA processing"/>
    <property type="evidence" value="ECO:0007669"/>
    <property type="project" value="TreeGrafter"/>
</dbReference>
<keyword evidence="2" id="KW-0695">RNA-directed DNA polymerase</keyword>
<protein>
    <submittedName>
        <fullName evidence="2">Putative reverse transcriptase</fullName>
    </submittedName>
</protein>
<name>A0A6M9TT63_9CHLO</name>